<protein>
    <recommendedName>
        <fullName evidence="1">Alpha/beta hydrolase fold-3 domain-containing protein</fullName>
    </recommendedName>
</protein>
<evidence type="ECO:0000259" key="1">
    <source>
        <dbReference type="Pfam" id="PF07859"/>
    </source>
</evidence>
<comment type="caution">
    <text evidence="2">The sequence shown here is derived from an EMBL/GenBank/DDBJ whole genome shotgun (WGS) entry which is preliminary data.</text>
</comment>
<dbReference type="InterPro" id="IPR029058">
    <property type="entry name" value="AB_hydrolase_fold"/>
</dbReference>
<name>A0A4S4L190_9AGAM</name>
<organism evidence="2 3">
    <name type="scientific">Phellinidium pouzarii</name>
    <dbReference type="NCBI Taxonomy" id="167371"/>
    <lineage>
        <taxon>Eukaryota</taxon>
        <taxon>Fungi</taxon>
        <taxon>Dikarya</taxon>
        <taxon>Basidiomycota</taxon>
        <taxon>Agaricomycotina</taxon>
        <taxon>Agaricomycetes</taxon>
        <taxon>Hymenochaetales</taxon>
        <taxon>Hymenochaetaceae</taxon>
        <taxon>Phellinidium</taxon>
    </lineage>
</organism>
<dbReference type="GO" id="GO:0016787">
    <property type="term" value="F:hydrolase activity"/>
    <property type="evidence" value="ECO:0007669"/>
    <property type="project" value="InterPro"/>
</dbReference>
<dbReference type="InterPro" id="IPR013094">
    <property type="entry name" value="AB_hydrolase_3"/>
</dbReference>
<reference evidence="2 3" key="1">
    <citation type="submission" date="2019-02" db="EMBL/GenBank/DDBJ databases">
        <title>Genome sequencing of the rare red list fungi Phellinidium pouzarii.</title>
        <authorList>
            <person name="Buettner E."/>
            <person name="Kellner H."/>
        </authorList>
    </citation>
    <scope>NUCLEOTIDE SEQUENCE [LARGE SCALE GENOMIC DNA]</scope>
    <source>
        <strain evidence="2 3">DSM 108285</strain>
    </source>
</reference>
<proteinExistence type="predicted"/>
<dbReference type="AlphaFoldDB" id="A0A4S4L190"/>
<dbReference type="EMBL" id="SGPK01000307">
    <property type="protein sequence ID" value="THH04847.1"/>
    <property type="molecule type" value="Genomic_DNA"/>
</dbReference>
<dbReference type="OrthoDB" id="19653at2759"/>
<dbReference type="Gene3D" id="3.40.50.1820">
    <property type="entry name" value="alpha/beta hydrolase"/>
    <property type="match status" value="1"/>
</dbReference>
<dbReference type="InterPro" id="IPR050466">
    <property type="entry name" value="Carboxylest/Gibb_receptor"/>
</dbReference>
<dbReference type="SUPFAM" id="SSF53474">
    <property type="entry name" value="alpha/beta-Hydrolases"/>
    <property type="match status" value="1"/>
</dbReference>
<dbReference type="PANTHER" id="PTHR23024">
    <property type="entry name" value="ARYLACETAMIDE DEACETYLASE"/>
    <property type="match status" value="1"/>
</dbReference>
<feature type="domain" description="Alpha/beta hydrolase fold-3" evidence="1">
    <location>
        <begin position="57"/>
        <end position="203"/>
    </location>
</feature>
<accession>A0A4S4L190</accession>
<keyword evidence="3" id="KW-1185">Reference proteome</keyword>
<dbReference type="Proteomes" id="UP000308199">
    <property type="component" value="Unassembled WGS sequence"/>
</dbReference>
<dbReference type="Pfam" id="PF07859">
    <property type="entry name" value="Abhydrolase_3"/>
    <property type="match status" value="1"/>
</dbReference>
<sequence length="362" mass="40460">MSQFKVPPEDRLSPFQIFTHAYKVVDGHSVLVDIRIPKKLIDEGPAGSSWKIKCPVIVQIHGGWLIGGQRNNVPWCALWLLELALKHNAILVSPDYRFLPEATGEQILDDMHDFWNWLASDLPITIETSFPGLGVDLDRVLVQGGSAGGYLSVQVALQNFKPAPSEDKGPSVPFPKIRALIIMYPMLDLRAPHWTQDYHKQIYNLPQYPNSLIDEHITAIKNAAIKPVLSNANLVGTFRGKLAIAVVQRGRLVELLGDEKDPAPGKRRLITEDRVKDGRKLPPTFFIHGIDDSGVPIGVTDRFIELLKEHKAVDGMEKGKADTEVLRFARVPGEHGFDSDLGAESTEWMKEGLAFVEQYWLN</sequence>
<dbReference type="PANTHER" id="PTHR23024:SF339">
    <property type="entry name" value="ALPHA_BETA HYDROLASE FOLD-3 DOMAIN-CONTAINING PROTEIN"/>
    <property type="match status" value="1"/>
</dbReference>
<evidence type="ECO:0000313" key="3">
    <source>
        <dbReference type="Proteomes" id="UP000308199"/>
    </source>
</evidence>
<gene>
    <name evidence="2" type="ORF">EW145_g5225</name>
</gene>
<evidence type="ECO:0000313" key="2">
    <source>
        <dbReference type="EMBL" id="THH04847.1"/>
    </source>
</evidence>